<dbReference type="EMBL" id="WRXO01000005">
    <property type="protein sequence ID" value="MVT42500.1"/>
    <property type="molecule type" value="Genomic_DNA"/>
</dbReference>
<dbReference type="Proteomes" id="UP000468388">
    <property type="component" value="Unassembled WGS sequence"/>
</dbReference>
<protein>
    <submittedName>
        <fullName evidence="2">CcoQ/FixQ family Cbb3-type cytochrome c oxidase assembly chaperone</fullName>
    </submittedName>
</protein>
<evidence type="ECO:0000313" key="3">
    <source>
        <dbReference type="Proteomes" id="UP000468388"/>
    </source>
</evidence>
<organism evidence="2 3">
    <name type="scientific">Chitinophaga oryziterrae</name>
    <dbReference type="NCBI Taxonomy" id="1031224"/>
    <lineage>
        <taxon>Bacteria</taxon>
        <taxon>Pseudomonadati</taxon>
        <taxon>Bacteroidota</taxon>
        <taxon>Chitinophagia</taxon>
        <taxon>Chitinophagales</taxon>
        <taxon>Chitinophagaceae</taxon>
        <taxon>Chitinophaga</taxon>
    </lineage>
</organism>
<comment type="caution">
    <text evidence="2">The sequence shown here is derived from an EMBL/GenBank/DDBJ whole genome shotgun (WGS) entry which is preliminary data.</text>
</comment>
<keyword evidence="1" id="KW-1133">Transmembrane helix</keyword>
<proteinExistence type="predicted"/>
<keyword evidence="3" id="KW-1185">Reference proteome</keyword>
<evidence type="ECO:0000313" key="2">
    <source>
        <dbReference type="EMBL" id="MVT42500.1"/>
    </source>
</evidence>
<dbReference type="AlphaFoldDB" id="A0A6N8JB95"/>
<keyword evidence="1" id="KW-0472">Membrane</keyword>
<name>A0A6N8JB95_9BACT</name>
<keyword evidence="1" id="KW-0812">Transmembrane</keyword>
<sequence>MKFINYLESITGVSVYPLASLFIFTIFFALASFWALKADKGMIDHISHIPLDDNMTSK</sequence>
<accession>A0A6N8JB95</accession>
<feature type="transmembrane region" description="Helical" evidence="1">
    <location>
        <begin position="15"/>
        <end position="36"/>
    </location>
</feature>
<dbReference type="RefSeq" id="WP_157301130.1">
    <property type="nucleotide sequence ID" value="NZ_BAAAZB010000002.1"/>
</dbReference>
<dbReference type="OrthoDB" id="965798at2"/>
<reference evidence="2 3" key="1">
    <citation type="submission" date="2019-12" db="EMBL/GenBank/DDBJ databases">
        <title>The draft genomic sequence of strain Chitinophaga oryziterrae JCM 16595.</title>
        <authorList>
            <person name="Zhang X."/>
        </authorList>
    </citation>
    <scope>NUCLEOTIDE SEQUENCE [LARGE SCALE GENOMIC DNA]</scope>
    <source>
        <strain evidence="2 3">JCM 16595</strain>
    </source>
</reference>
<gene>
    <name evidence="2" type="ORF">GO495_18040</name>
</gene>
<evidence type="ECO:0000256" key="1">
    <source>
        <dbReference type="SAM" id="Phobius"/>
    </source>
</evidence>